<reference evidence="2 3" key="1">
    <citation type="submission" date="2023-06" db="EMBL/GenBank/DDBJ databases">
        <title>Black Yeasts Isolated from many extreme environments.</title>
        <authorList>
            <person name="Coleine C."/>
            <person name="Stajich J.E."/>
            <person name="Selbmann L."/>
        </authorList>
    </citation>
    <scope>NUCLEOTIDE SEQUENCE [LARGE SCALE GENOMIC DNA]</scope>
    <source>
        <strain evidence="2 3">CCFEE 5887</strain>
    </source>
</reference>
<proteinExistence type="predicted"/>
<sequence>MPPARRQKLEEQKQRTRSIASSSPHQPPRSISKRELKLVQSQSDYHKIYLDGLAEIKSETPEQKEQSMKNIRELMKPLGQELKILKRSIRGATKDFDDELKNQKSRAPAETGLTKEGMLLFSKPHETWGYYGQGGRKQKRYYCPICNSAAPTSPCYRKHMLSAKHGAMAARRVDPEEQKRKSHYCSICNSLRTIRAACSIDIRGPGYTVHDVTQYEKNGGFSLSESYTSKPRRCIPTSTTAIIVFERTEKITAPLKPVVERPDQIPYIDLAVCYIHKSADKVHIDLLSRVLEH</sequence>
<gene>
    <name evidence="2" type="ORF">LTR25_010119</name>
</gene>
<keyword evidence="3" id="KW-1185">Reference proteome</keyword>
<comment type="caution">
    <text evidence="2">The sequence shown here is derived from an EMBL/GenBank/DDBJ whole genome shotgun (WGS) entry which is preliminary data.</text>
</comment>
<evidence type="ECO:0000256" key="1">
    <source>
        <dbReference type="SAM" id="MobiDB-lite"/>
    </source>
</evidence>
<dbReference type="EMBL" id="JAXLQG010000024">
    <property type="protein sequence ID" value="KAK5528934.1"/>
    <property type="molecule type" value="Genomic_DNA"/>
</dbReference>
<feature type="region of interest" description="Disordered" evidence="1">
    <location>
        <begin position="1"/>
        <end position="37"/>
    </location>
</feature>
<evidence type="ECO:0000313" key="2">
    <source>
        <dbReference type="EMBL" id="KAK5528934.1"/>
    </source>
</evidence>
<dbReference type="AlphaFoldDB" id="A0AAV9PXI5"/>
<evidence type="ECO:0000313" key="3">
    <source>
        <dbReference type="Proteomes" id="UP001345827"/>
    </source>
</evidence>
<name>A0AAV9PXI5_9PEZI</name>
<protein>
    <submittedName>
        <fullName evidence="2">Uncharacterized protein</fullName>
    </submittedName>
</protein>
<accession>A0AAV9PXI5</accession>
<dbReference type="Proteomes" id="UP001345827">
    <property type="component" value="Unassembled WGS sequence"/>
</dbReference>
<organism evidence="2 3">
    <name type="scientific">Vermiconidia calcicola</name>
    <dbReference type="NCBI Taxonomy" id="1690605"/>
    <lineage>
        <taxon>Eukaryota</taxon>
        <taxon>Fungi</taxon>
        <taxon>Dikarya</taxon>
        <taxon>Ascomycota</taxon>
        <taxon>Pezizomycotina</taxon>
        <taxon>Dothideomycetes</taxon>
        <taxon>Dothideomycetidae</taxon>
        <taxon>Mycosphaerellales</taxon>
        <taxon>Extremaceae</taxon>
        <taxon>Vermiconidia</taxon>
    </lineage>
</organism>